<dbReference type="PANTHER" id="PTHR21625:SF0">
    <property type="entry name" value="DYNEIN REGULATORY COMPLEX SUBUNIT 2"/>
    <property type="match status" value="1"/>
</dbReference>
<keyword evidence="4" id="KW-0966">Cell projection</keyword>
<keyword evidence="5" id="KW-0175">Coiled coil</keyword>
<keyword evidence="9" id="KW-1185">Reference proteome</keyword>
<evidence type="ECO:0000256" key="3">
    <source>
        <dbReference type="ARBA" id="ARBA00023069"/>
    </source>
</evidence>
<sequence>MNAFREAERAKLTELTVVSNKVIKDMRAKVLTAERIIKLAEMNRKMETEEERVIPFYESTETDALVDVASLGDKYEALNRFYKRHNKVLLDKLALDDQKRALQEENENLRAILKQYLDGISVNEEVLNTVNPLFVVNGRTNAPLHAPLRDSGKYGTGASGGSLKRLHGIGYGTVSLITERVIEAVIDLVLDTICWPDPNIGTRWRHKSPAMIERGSTGLLTGYTGSCHDITVYRYRPELRRSLTRRPFWRPRPHRCGTAAVNEPRSTLDPGAYGAPAAVAAPEP</sequence>
<dbReference type="GO" id="GO:0005858">
    <property type="term" value="C:axonemal dynein complex"/>
    <property type="evidence" value="ECO:0007669"/>
    <property type="project" value="InterPro"/>
</dbReference>
<dbReference type="OrthoDB" id="7760980at2759"/>
<comment type="subcellular location">
    <subcellularLocation>
        <location evidence="1">Cytoplasm</location>
        <location evidence="1">Cytoskeleton</location>
        <location evidence="1">Flagellum axoneme</location>
    </subcellularLocation>
</comment>
<dbReference type="InterPro" id="IPR039750">
    <property type="entry name" value="DRC1/DRC2"/>
</dbReference>
<evidence type="ECO:0000256" key="6">
    <source>
        <dbReference type="SAM" id="MobiDB-lite"/>
    </source>
</evidence>
<dbReference type="AlphaFoldDB" id="A0A8H7ZSR6"/>
<keyword evidence="2" id="KW-0282">Flagellum</keyword>
<reference evidence="8 9" key="1">
    <citation type="journal article" name="Sci. Rep.">
        <title>Genome-scale phylogenetic analyses confirm Olpidium as the closest living zoosporic fungus to the non-flagellated, terrestrial fungi.</title>
        <authorList>
            <person name="Chang Y."/>
            <person name="Rochon D."/>
            <person name="Sekimoto S."/>
            <person name="Wang Y."/>
            <person name="Chovatia M."/>
            <person name="Sandor L."/>
            <person name="Salamov A."/>
            <person name="Grigoriev I.V."/>
            <person name="Stajich J.E."/>
            <person name="Spatafora J.W."/>
        </authorList>
    </citation>
    <scope>NUCLEOTIDE SEQUENCE [LARGE SCALE GENOMIC DNA]</scope>
    <source>
        <strain evidence="8">S191</strain>
    </source>
</reference>
<dbReference type="PANTHER" id="PTHR21625">
    <property type="entry name" value="NYD-SP28 PROTEIN"/>
    <property type="match status" value="1"/>
</dbReference>
<evidence type="ECO:0000313" key="8">
    <source>
        <dbReference type="EMBL" id="KAG5458620.1"/>
    </source>
</evidence>
<evidence type="ECO:0000259" key="7">
    <source>
        <dbReference type="Pfam" id="PF14775"/>
    </source>
</evidence>
<comment type="caution">
    <text evidence="8">The sequence shown here is derived from an EMBL/GenBank/DDBJ whole genome shotgun (WGS) entry which is preliminary data.</text>
</comment>
<accession>A0A8H7ZSR6</accession>
<dbReference type="EMBL" id="JAEFCI010008186">
    <property type="protein sequence ID" value="KAG5458620.1"/>
    <property type="molecule type" value="Genomic_DNA"/>
</dbReference>
<gene>
    <name evidence="8" type="ORF">BJ554DRAFT_1122</name>
</gene>
<feature type="coiled-coil region" evidence="5">
    <location>
        <begin position="92"/>
        <end position="119"/>
    </location>
</feature>
<dbReference type="Proteomes" id="UP000673691">
    <property type="component" value="Unassembled WGS sequence"/>
</dbReference>
<feature type="region of interest" description="Disordered" evidence="6">
    <location>
        <begin position="260"/>
        <end position="284"/>
    </location>
</feature>
<name>A0A8H7ZSR6_9FUNG</name>
<dbReference type="Pfam" id="PF14775">
    <property type="entry name" value="NYD-SP28_assoc"/>
    <property type="match status" value="1"/>
</dbReference>
<dbReference type="InterPro" id="IPR029440">
    <property type="entry name" value="DRC1_C"/>
</dbReference>
<dbReference type="GO" id="GO:0060285">
    <property type="term" value="P:cilium-dependent cell motility"/>
    <property type="evidence" value="ECO:0007669"/>
    <property type="project" value="TreeGrafter"/>
</dbReference>
<evidence type="ECO:0000256" key="5">
    <source>
        <dbReference type="SAM" id="Coils"/>
    </source>
</evidence>
<evidence type="ECO:0000313" key="9">
    <source>
        <dbReference type="Proteomes" id="UP000673691"/>
    </source>
</evidence>
<evidence type="ECO:0000256" key="2">
    <source>
        <dbReference type="ARBA" id="ARBA00022846"/>
    </source>
</evidence>
<feature type="domain" description="Dynein regulatory complex protein 1 C-terminal" evidence="7">
    <location>
        <begin position="75"/>
        <end position="117"/>
    </location>
</feature>
<feature type="compositionally biased region" description="Low complexity" evidence="6">
    <location>
        <begin position="270"/>
        <end position="284"/>
    </location>
</feature>
<evidence type="ECO:0000256" key="1">
    <source>
        <dbReference type="ARBA" id="ARBA00004611"/>
    </source>
</evidence>
<protein>
    <recommendedName>
        <fullName evidence="7">Dynein regulatory complex protein 1 C-terminal domain-containing protein</fullName>
    </recommendedName>
</protein>
<proteinExistence type="predicted"/>
<keyword evidence="3" id="KW-0969">Cilium</keyword>
<dbReference type="GO" id="GO:0003352">
    <property type="term" value="P:regulation of cilium movement"/>
    <property type="evidence" value="ECO:0007669"/>
    <property type="project" value="TreeGrafter"/>
</dbReference>
<organism evidence="8 9">
    <name type="scientific">Olpidium bornovanus</name>
    <dbReference type="NCBI Taxonomy" id="278681"/>
    <lineage>
        <taxon>Eukaryota</taxon>
        <taxon>Fungi</taxon>
        <taxon>Fungi incertae sedis</taxon>
        <taxon>Olpidiomycota</taxon>
        <taxon>Olpidiomycotina</taxon>
        <taxon>Olpidiomycetes</taxon>
        <taxon>Olpidiales</taxon>
        <taxon>Olpidiaceae</taxon>
        <taxon>Olpidium</taxon>
    </lineage>
</organism>
<evidence type="ECO:0000256" key="4">
    <source>
        <dbReference type="ARBA" id="ARBA00023273"/>
    </source>
</evidence>
<dbReference type="GO" id="GO:0070286">
    <property type="term" value="P:axonemal dynein complex assembly"/>
    <property type="evidence" value="ECO:0007669"/>
    <property type="project" value="InterPro"/>
</dbReference>